<reference evidence="1 4" key="2">
    <citation type="journal article" date="2014" name="BMC Genomics">
        <title>An improved genome release (version Mt4.0) for the model legume Medicago truncatula.</title>
        <authorList>
            <person name="Tang H."/>
            <person name="Krishnakumar V."/>
            <person name="Bidwell S."/>
            <person name="Rosen B."/>
            <person name="Chan A."/>
            <person name="Zhou S."/>
            <person name="Gentzbittel L."/>
            <person name="Childs K.L."/>
            <person name="Yandell M."/>
            <person name="Gundlach H."/>
            <person name="Mayer K.F."/>
            <person name="Schwartz D.C."/>
            <person name="Town C.D."/>
        </authorList>
    </citation>
    <scope>GENOME REANNOTATION</scope>
    <source>
        <strain evidence="3 4">cv. Jemalong A17</strain>
    </source>
</reference>
<evidence type="ECO:0000313" key="5">
    <source>
        <dbReference type="Proteomes" id="UP000265566"/>
    </source>
</evidence>
<dbReference type="EnsemblPlants" id="AES62734">
    <property type="protein sequence ID" value="AES62734"/>
    <property type="gene ID" value="MTR_1g106490"/>
</dbReference>
<evidence type="ECO:0000313" key="4">
    <source>
        <dbReference type="Proteomes" id="UP000002051"/>
    </source>
</evidence>
<accession>G7IET3</accession>
<reference evidence="5" key="4">
    <citation type="journal article" date="2018" name="Nat. Plants">
        <title>Whole-genome landscape of Medicago truncatula symbiotic genes.</title>
        <authorList>
            <person name="Pecrix Y."/>
            <person name="Staton S.E."/>
            <person name="Sallet E."/>
            <person name="Lelandais-Briere C."/>
            <person name="Moreau S."/>
            <person name="Carrere S."/>
            <person name="Blein T."/>
            <person name="Jardinaud M.F."/>
            <person name="Latrasse D."/>
            <person name="Zouine M."/>
            <person name="Zahm M."/>
            <person name="Kreplak J."/>
            <person name="Mayjonade B."/>
            <person name="Satge C."/>
            <person name="Perez M."/>
            <person name="Cauet S."/>
            <person name="Marande W."/>
            <person name="Chantry-Darmon C."/>
            <person name="Lopez-Roques C."/>
            <person name="Bouchez O."/>
            <person name="Berard A."/>
            <person name="Debelle F."/>
            <person name="Munos S."/>
            <person name="Bendahmane A."/>
            <person name="Berges H."/>
            <person name="Niebel A."/>
            <person name="Buitink J."/>
            <person name="Frugier F."/>
            <person name="Benhamed M."/>
            <person name="Crespi M."/>
            <person name="Gouzy J."/>
            <person name="Gamas P."/>
        </authorList>
    </citation>
    <scope>NUCLEOTIDE SEQUENCE [LARGE SCALE GENOMIC DNA]</scope>
    <source>
        <strain evidence="5">cv. Jemalong A17</strain>
    </source>
</reference>
<reference evidence="2" key="5">
    <citation type="journal article" date="2018" name="Nat. Plants">
        <title>Whole-genome landscape of Medicago truncatula symbiotic genes.</title>
        <authorList>
            <person name="Pecrix Y."/>
            <person name="Gamas P."/>
            <person name="Carrere S."/>
        </authorList>
    </citation>
    <scope>NUCLEOTIDE SEQUENCE</scope>
    <source>
        <tissue evidence="2">Leaves</tissue>
    </source>
</reference>
<evidence type="ECO:0000313" key="1">
    <source>
        <dbReference type="EMBL" id="AES62734.1"/>
    </source>
</evidence>
<proteinExistence type="predicted"/>
<dbReference type="HOGENOM" id="CLU_1973787_0_0_1"/>
<dbReference type="Gramene" id="rna6333">
    <property type="protein sequence ID" value="RHN82193.1"/>
    <property type="gene ID" value="gene6333"/>
</dbReference>
<protein>
    <submittedName>
        <fullName evidence="1 3">Uncharacterized protein</fullName>
    </submittedName>
</protein>
<dbReference type="EMBL" id="CM001217">
    <property type="protein sequence ID" value="AES62734.1"/>
    <property type="molecule type" value="Genomic_DNA"/>
</dbReference>
<name>G7IET3_MEDTR</name>
<organism evidence="1 4">
    <name type="scientific">Medicago truncatula</name>
    <name type="common">Barrel medic</name>
    <name type="synonym">Medicago tribuloides</name>
    <dbReference type="NCBI Taxonomy" id="3880"/>
    <lineage>
        <taxon>Eukaryota</taxon>
        <taxon>Viridiplantae</taxon>
        <taxon>Streptophyta</taxon>
        <taxon>Embryophyta</taxon>
        <taxon>Tracheophyta</taxon>
        <taxon>Spermatophyta</taxon>
        <taxon>Magnoliopsida</taxon>
        <taxon>eudicotyledons</taxon>
        <taxon>Gunneridae</taxon>
        <taxon>Pentapetalae</taxon>
        <taxon>rosids</taxon>
        <taxon>fabids</taxon>
        <taxon>Fabales</taxon>
        <taxon>Fabaceae</taxon>
        <taxon>Papilionoideae</taxon>
        <taxon>50 kb inversion clade</taxon>
        <taxon>NPAAA clade</taxon>
        <taxon>Hologalegina</taxon>
        <taxon>IRL clade</taxon>
        <taxon>Trifolieae</taxon>
        <taxon>Medicago</taxon>
    </lineage>
</organism>
<dbReference type="AlphaFoldDB" id="G7IET3"/>
<sequence length="127" mass="14557">MLMEIARVEESASPLMLCIIWLYADFMCFYQEISTSTDHSADIFSTISRGSYSCDLGTNIDSLSMFFSMEDAKFSPQNLDHNLTKKINYECINHEGSCLVLVDNNLRDEREHEMMTSSEPTSEEDRS</sequence>
<gene>
    <name evidence="1" type="ordered locus">MTR_1g106490</name>
    <name evidence="2" type="ORF">MtrunA17_Chr1g0207321</name>
</gene>
<dbReference type="EMBL" id="PSQE01000001">
    <property type="protein sequence ID" value="RHN82193.1"/>
    <property type="molecule type" value="Genomic_DNA"/>
</dbReference>
<reference evidence="1 4" key="1">
    <citation type="journal article" date="2011" name="Nature">
        <title>The Medicago genome provides insight into the evolution of rhizobial symbioses.</title>
        <authorList>
            <person name="Young N.D."/>
            <person name="Debelle F."/>
            <person name="Oldroyd G.E."/>
            <person name="Geurts R."/>
            <person name="Cannon S.B."/>
            <person name="Udvardi M.K."/>
            <person name="Benedito V.A."/>
            <person name="Mayer K.F."/>
            <person name="Gouzy J."/>
            <person name="Schoof H."/>
            <person name="Van de Peer Y."/>
            <person name="Proost S."/>
            <person name="Cook D.R."/>
            <person name="Meyers B.C."/>
            <person name="Spannagl M."/>
            <person name="Cheung F."/>
            <person name="De Mita S."/>
            <person name="Krishnakumar V."/>
            <person name="Gundlach H."/>
            <person name="Zhou S."/>
            <person name="Mudge J."/>
            <person name="Bharti A.K."/>
            <person name="Murray J.D."/>
            <person name="Naoumkina M.A."/>
            <person name="Rosen B."/>
            <person name="Silverstein K.A."/>
            <person name="Tang H."/>
            <person name="Rombauts S."/>
            <person name="Zhao P.X."/>
            <person name="Zhou P."/>
            <person name="Barbe V."/>
            <person name="Bardou P."/>
            <person name="Bechner M."/>
            <person name="Bellec A."/>
            <person name="Berger A."/>
            <person name="Berges H."/>
            <person name="Bidwell S."/>
            <person name="Bisseling T."/>
            <person name="Choisne N."/>
            <person name="Couloux A."/>
            <person name="Denny R."/>
            <person name="Deshpande S."/>
            <person name="Dai X."/>
            <person name="Doyle J.J."/>
            <person name="Dudez A.M."/>
            <person name="Farmer A.D."/>
            <person name="Fouteau S."/>
            <person name="Franken C."/>
            <person name="Gibelin C."/>
            <person name="Gish J."/>
            <person name="Goldstein S."/>
            <person name="Gonzalez A.J."/>
            <person name="Green P.J."/>
            <person name="Hallab A."/>
            <person name="Hartog M."/>
            <person name="Hua A."/>
            <person name="Humphray S.J."/>
            <person name="Jeong D.H."/>
            <person name="Jing Y."/>
            <person name="Jocker A."/>
            <person name="Kenton S.M."/>
            <person name="Kim D.J."/>
            <person name="Klee K."/>
            <person name="Lai H."/>
            <person name="Lang C."/>
            <person name="Lin S."/>
            <person name="Macmil S.L."/>
            <person name="Magdelenat G."/>
            <person name="Matthews L."/>
            <person name="McCorrison J."/>
            <person name="Monaghan E.L."/>
            <person name="Mun J.H."/>
            <person name="Najar F.Z."/>
            <person name="Nicholson C."/>
            <person name="Noirot C."/>
            <person name="O'Bleness M."/>
            <person name="Paule C.R."/>
            <person name="Poulain J."/>
            <person name="Prion F."/>
            <person name="Qin B."/>
            <person name="Qu C."/>
            <person name="Retzel E.F."/>
            <person name="Riddle C."/>
            <person name="Sallet E."/>
            <person name="Samain S."/>
            <person name="Samson N."/>
            <person name="Sanders I."/>
            <person name="Saurat O."/>
            <person name="Scarpelli C."/>
            <person name="Schiex T."/>
            <person name="Segurens B."/>
            <person name="Severin A.J."/>
            <person name="Sherrier D.J."/>
            <person name="Shi R."/>
            <person name="Sims S."/>
            <person name="Singer S.R."/>
            <person name="Sinharoy S."/>
            <person name="Sterck L."/>
            <person name="Viollet A."/>
            <person name="Wang B.B."/>
            <person name="Wang K."/>
            <person name="Wang M."/>
            <person name="Wang X."/>
            <person name="Warfsmann J."/>
            <person name="Weissenbach J."/>
            <person name="White D.D."/>
            <person name="White J.D."/>
            <person name="Wiley G.B."/>
            <person name="Wincker P."/>
            <person name="Xing Y."/>
            <person name="Yang L."/>
            <person name="Yao Z."/>
            <person name="Ying F."/>
            <person name="Zhai J."/>
            <person name="Zhou L."/>
            <person name="Zuber A."/>
            <person name="Denarie J."/>
            <person name="Dixon R.A."/>
            <person name="May G.D."/>
            <person name="Schwartz D.C."/>
            <person name="Rogers J."/>
            <person name="Quetier F."/>
            <person name="Town C.D."/>
            <person name="Roe B.A."/>
        </authorList>
    </citation>
    <scope>NUCLEOTIDE SEQUENCE [LARGE SCALE GENOMIC DNA]</scope>
    <source>
        <strain evidence="1">A17</strain>
        <strain evidence="3 4">cv. Jemalong A17</strain>
    </source>
</reference>
<evidence type="ECO:0000313" key="3">
    <source>
        <dbReference type="EnsemblPlants" id="AES62734"/>
    </source>
</evidence>
<evidence type="ECO:0000313" key="2">
    <source>
        <dbReference type="EMBL" id="RHN82193.1"/>
    </source>
</evidence>
<reference evidence="3" key="3">
    <citation type="submission" date="2015-04" db="UniProtKB">
        <authorList>
            <consortium name="EnsemblPlants"/>
        </authorList>
    </citation>
    <scope>IDENTIFICATION</scope>
    <source>
        <strain evidence="3">cv. Jemalong A17</strain>
    </source>
</reference>
<dbReference type="PaxDb" id="3880-AES62734"/>
<dbReference type="Proteomes" id="UP000002051">
    <property type="component" value="Unassembled WGS sequence"/>
</dbReference>
<keyword evidence="4" id="KW-1185">Reference proteome</keyword>
<dbReference type="Proteomes" id="UP000265566">
    <property type="component" value="Chromosome 1"/>
</dbReference>